<keyword evidence="1" id="KW-1133">Transmembrane helix</keyword>
<dbReference type="STRING" id="157783.LK03_14890"/>
<feature type="transmembrane region" description="Helical" evidence="1">
    <location>
        <begin position="80"/>
        <end position="104"/>
    </location>
</feature>
<sequence>MDRDKDVREDDTRLMSDITREELDAKLEATQAKIDARLAGFEGAVRDTLSAVRQDSAEMRGELKLIQSQLGEIKDVKRSVWGAAAATVLGVSGIIGTIIGLSVASFDSGRETSQLVESAKIQSQATQKLLERIQVQQQLQESPKVDPAPSR</sequence>
<dbReference type="KEGG" id="psw:LK03_14890"/>
<keyword evidence="1" id="KW-0812">Transmembrane</keyword>
<reference evidence="2 3" key="1">
    <citation type="submission" date="2014-09" db="EMBL/GenBank/DDBJ databases">
        <authorList>
            <person name="Chan K.-G."/>
        </authorList>
    </citation>
    <scope>NUCLEOTIDE SEQUENCE [LARGE SCALE GENOMIC DNA]</scope>
    <source>
        <strain evidence="2 3">ND07</strain>
    </source>
</reference>
<name>A0A089WTI3_9PSED</name>
<dbReference type="EMBL" id="CP009455">
    <property type="protein sequence ID" value="AIR90494.1"/>
    <property type="molecule type" value="Genomic_DNA"/>
</dbReference>
<evidence type="ECO:0000256" key="1">
    <source>
        <dbReference type="SAM" id="Phobius"/>
    </source>
</evidence>
<evidence type="ECO:0000313" key="3">
    <source>
        <dbReference type="Proteomes" id="UP000029493"/>
    </source>
</evidence>
<keyword evidence="1" id="KW-0472">Membrane</keyword>
<accession>A0A089WTI3</accession>
<dbReference type="AlphaFoldDB" id="A0A089WTI3"/>
<organism evidence="2 3">
    <name type="scientific">Pseudomonas cremoricolorata</name>
    <dbReference type="NCBI Taxonomy" id="157783"/>
    <lineage>
        <taxon>Bacteria</taxon>
        <taxon>Pseudomonadati</taxon>
        <taxon>Pseudomonadota</taxon>
        <taxon>Gammaproteobacteria</taxon>
        <taxon>Pseudomonadales</taxon>
        <taxon>Pseudomonadaceae</taxon>
        <taxon>Pseudomonas</taxon>
    </lineage>
</organism>
<evidence type="ECO:0000313" key="2">
    <source>
        <dbReference type="EMBL" id="AIR90494.1"/>
    </source>
</evidence>
<dbReference type="Proteomes" id="UP000029493">
    <property type="component" value="Chromosome"/>
</dbReference>
<proteinExistence type="predicted"/>
<keyword evidence="3" id="KW-1185">Reference proteome</keyword>
<protein>
    <submittedName>
        <fullName evidence="2">Uncharacterized protein</fullName>
    </submittedName>
</protein>
<gene>
    <name evidence="2" type="ORF">LK03_14890</name>
</gene>